<evidence type="ECO:0000313" key="3">
    <source>
        <dbReference type="EMBL" id="KAG6738895.1"/>
    </source>
</evidence>
<dbReference type="PANTHER" id="PTHR34124">
    <property type="entry name" value="F16B3.27 PROTEIN-RELATED"/>
    <property type="match status" value="1"/>
</dbReference>
<dbReference type="Proteomes" id="UP000886885">
    <property type="component" value="Chromosome 19A"/>
</dbReference>
<name>A0A8X7Y4C0_POPTO</name>
<dbReference type="EMBL" id="JAAWWB010000037">
    <property type="protein sequence ID" value="KAG6738895.1"/>
    <property type="molecule type" value="Genomic_DNA"/>
</dbReference>
<accession>A0A8X7Y4C0</accession>
<feature type="transmembrane region" description="Helical" evidence="1">
    <location>
        <begin position="65"/>
        <end position="91"/>
    </location>
</feature>
<sequence length="189" mass="20300">MFTIIAAVSGSSVALSGSNKWYAAHMISTSLTAIFQGSVSVLIFTQTGDFLGYLKSYVREEDGAVILKLAGGLCLLIFCLEWVVLVLAFLLRYYAFAEGNGSGAGSFDRNGKYNTFSAKCFGYKMAGFSSLAPKTKNLVVAGGLSAFVFGVYFYTMRAVGGTDELQTAIDKFEQQKSKEESEATIPSKA</sequence>
<feature type="domain" description="Cytochrome c oxidase assembly factor 3 mitochondrial coiled-coil" evidence="2">
    <location>
        <begin position="134"/>
        <end position="159"/>
    </location>
</feature>
<proteinExistence type="predicted"/>
<evidence type="ECO:0000313" key="4">
    <source>
        <dbReference type="Proteomes" id="UP000886885"/>
    </source>
</evidence>
<dbReference type="InterPro" id="IPR018628">
    <property type="entry name" value="Coa3_CC"/>
</dbReference>
<evidence type="ECO:0000256" key="1">
    <source>
        <dbReference type="SAM" id="Phobius"/>
    </source>
</evidence>
<gene>
    <name evidence="3" type="ORF">POTOM_058518</name>
</gene>
<keyword evidence="4" id="KW-1185">Reference proteome</keyword>
<feature type="transmembrane region" description="Helical" evidence="1">
    <location>
        <begin position="138"/>
        <end position="155"/>
    </location>
</feature>
<organism evidence="3 4">
    <name type="scientific">Populus tomentosa</name>
    <name type="common">Chinese white poplar</name>
    <dbReference type="NCBI Taxonomy" id="118781"/>
    <lineage>
        <taxon>Eukaryota</taxon>
        <taxon>Viridiplantae</taxon>
        <taxon>Streptophyta</taxon>
        <taxon>Embryophyta</taxon>
        <taxon>Tracheophyta</taxon>
        <taxon>Spermatophyta</taxon>
        <taxon>Magnoliopsida</taxon>
        <taxon>eudicotyledons</taxon>
        <taxon>Gunneridae</taxon>
        <taxon>Pentapetalae</taxon>
        <taxon>rosids</taxon>
        <taxon>fabids</taxon>
        <taxon>Malpighiales</taxon>
        <taxon>Salicaceae</taxon>
        <taxon>Saliceae</taxon>
        <taxon>Populus</taxon>
    </lineage>
</organism>
<dbReference type="OrthoDB" id="1284989at2759"/>
<feature type="transmembrane region" description="Helical" evidence="1">
    <location>
        <begin position="26"/>
        <end position="44"/>
    </location>
</feature>
<keyword evidence="1" id="KW-0472">Membrane</keyword>
<dbReference type="AlphaFoldDB" id="A0A8X7Y4C0"/>
<protein>
    <recommendedName>
        <fullName evidence="2">Cytochrome c oxidase assembly factor 3 mitochondrial coiled-coil domain-containing protein</fullName>
    </recommendedName>
</protein>
<reference evidence="3" key="1">
    <citation type="journal article" date="2020" name="bioRxiv">
        <title>Hybrid origin of Populus tomentosa Carr. identified through genome sequencing and phylogenomic analysis.</title>
        <authorList>
            <person name="An X."/>
            <person name="Gao K."/>
            <person name="Chen Z."/>
            <person name="Li J."/>
            <person name="Yang X."/>
            <person name="Yang X."/>
            <person name="Zhou J."/>
            <person name="Guo T."/>
            <person name="Zhao T."/>
            <person name="Huang S."/>
            <person name="Miao D."/>
            <person name="Khan W.U."/>
            <person name="Rao P."/>
            <person name="Ye M."/>
            <person name="Lei B."/>
            <person name="Liao W."/>
            <person name="Wang J."/>
            <person name="Ji L."/>
            <person name="Li Y."/>
            <person name="Guo B."/>
            <person name="Mustafa N.S."/>
            <person name="Li S."/>
            <person name="Yun Q."/>
            <person name="Keller S.R."/>
            <person name="Mao J."/>
            <person name="Zhang R."/>
            <person name="Strauss S.H."/>
        </authorList>
    </citation>
    <scope>NUCLEOTIDE SEQUENCE</scope>
    <source>
        <strain evidence="3">GM15</strain>
        <tissue evidence="3">Leaf</tissue>
    </source>
</reference>
<evidence type="ECO:0000259" key="2">
    <source>
        <dbReference type="Pfam" id="PF09813"/>
    </source>
</evidence>
<comment type="caution">
    <text evidence="3">The sequence shown here is derived from an EMBL/GenBank/DDBJ whole genome shotgun (WGS) entry which is preliminary data.</text>
</comment>
<dbReference type="PANTHER" id="PTHR34124:SF14">
    <property type="entry name" value="TRANSMEMBRANE PROTEIN"/>
    <property type="match status" value="1"/>
</dbReference>
<dbReference type="Pfam" id="PF09813">
    <property type="entry name" value="Coa3_cc"/>
    <property type="match status" value="1"/>
</dbReference>
<keyword evidence="1" id="KW-0812">Transmembrane</keyword>
<keyword evidence="1" id="KW-1133">Transmembrane helix</keyword>